<evidence type="ECO:0000313" key="3">
    <source>
        <dbReference type="EMBL" id="SPQ23680.1"/>
    </source>
</evidence>
<feature type="region of interest" description="Disordered" evidence="1">
    <location>
        <begin position="56"/>
        <end position="96"/>
    </location>
</feature>
<evidence type="ECO:0000256" key="2">
    <source>
        <dbReference type="SAM" id="SignalP"/>
    </source>
</evidence>
<dbReference type="AlphaFoldDB" id="A0A3S4F3Q4"/>
<reference evidence="3 4" key="1">
    <citation type="submission" date="2018-04" db="EMBL/GenBank/DDBJ databases">
        <authorList>
            <person name="Huttner S."/>
            <person name="Dainat J."/>
        </authorList>
    </citation>
    <scope>NUCLEOTIDE SEQUENCE [LARGE SCALE GENOMIC DNA]</scope>
</reference>
<feature type="chain" id="PRO_5018551302" evidence="2">
    <location>
        <begin position="19"/>
        <end position="170"/>
    </location>
</feature>
<dbReference type="EMBL" id="OUUZ01000011">
    <property type="protein sequence ID" value="SPQ23680.1"/>
    <property type="molecule type" value="Genomic_DNA"/>
</dbReference>
<sequence>MARTYFCWRVCLTFRCGCVEYTATAHRCGPDRDGCNAWVTHKRTDKDCDEHRLGWGLQQQQQQQQQRAGSSGSVVPESGSGSGSTGSAAEPGFVSGRSGMMVAEGETGRIATDGGRRLQSGERGYDHYGSGKEAGGLGSGALKKWVRRMRGITCAGGYSKKRGLGGGVVR</sequence>
<evidence type="ECO:0000256" key="1">
    <source>
        <dbReference type="SAM" id="MobiDB-lite"/>
    </source>
</evidence>
<feature type="region of interest" description="Disordered" evidence="1">
    <location>
        <begin position="112"/>
        <end position="137"/>
    </location>
</feature>
<proteinExistence type="predicted"/>
<feature type="signal peptide" evidence="2">
    <location>
        <begin position="1"/>
        <end position="18"/>
    </location>
</feature>
<dbReference type="Proteomes" id="UP000289323">
    <property type="component" value="Unassembled WGS sequence"/>
</dbReference>
<feature type="compositionally biased region" description="Basic and acidic residues" evidence="1">
    <location>
        <begin position="114"/>
        <end position="130"/>
    </location>
</feature>
<accession>A0A3S4F3Q4</accession>
<evidence type="ECO:0000313" key="4">
    <source>
        <dbReference type="Proteomes" id="UP000289323"/>
    </source>
</evidence>
<protein>
    <submittedName>
        <fullName evidence="3">Ead33028-bbc3-40f1-a987-d29e7433c1d1</fullName>
    </submittedName>
</protein>
<feature type="compositionally biased region" description="Low complexity" evidence="1">
    <location>
        <begin position="58"/>
        <end position="92"/>
    </location>
</feature>
<organism evidence="3 4">
    <name type="scientific">Thermothielavioides terrestris</name>
    <dbReference type="NCBI Taxonomy" id="2587410"/>
    <lineage>
        <taxon>Eukaryota</taxon>
        <taxon>Fungi</taxon>
        <taxon>Dikarya</taxon>
        <taxon>Ascomycota</taxon>
        <taxon>Pezizomycotina</taxon>
        <taxon>Sordariomycetes</taxon>
        <taxon>Sordariomycetidae</taxon>
        <taxon>Sordariales</taxon>
        <taxon>Chaetomiaceae</taxon>
        <taxon>Thermothielavioides</taxon>
    </lineage>
</organism>
<keyword evidence="2" id="KW-0732">Signal</keyword>
<gene>
    <name evidence="3" type="ORF">TT172_LOCUS6099</name>
</gene>
<name>A0A3S4F3Q4_9PEZI</name>